<dbReference type="EMBL" id="JBBKXZ010000001">
    <property type="protein sequence ID" value="MFD3393130.1"/>
    <property type="molecule type" value="Genomic_DNA"/>
</dbReference>
<evidence type="ECO:0000256" key="1">
    <source>
        <dbReference type="SAM" id="Phobius"/>
    </source>
</evidence>
<sequence>MSTFQTYLLLGLQHILNWQALDHLLFILAITCIYTLTDLKRLFYLISAFTLGHSLTLVLATLKLIEISADWIEWLIPCTILITALTNLRFKERQKQKNTYWMVTAFGLIHGLGFSNYLQSLLGKEAGIIGPLFAFNVGLELGQMIVVAVILGLGTLLMHTLHVRQRTYVLVISGIIIGLVLPMILERW</sequence>
<feature type="transmembrane region" description="Helical" evidence="1">
    <location>
        <begin position="20"/>
        <end position="36"/>
    </location>
</feature>
<comment type="caution">
    <text evidence="2">The sequence shown here is derived from an EMBL/GenBank/DDBJ whole genome shotgun (WGS) entry which is preliminary data.</text>
</comment>
<name>A0ABW6DDY0_9BACT</name>
<accession>A0ABW6DDY0</accession>
<feature type="transmembrane region" description="Helical" evidence="1">
    <location>
        <begin position="141"/>
        <end position="161"/>
    </location>
</feature>
<evidence type="ECO:0000313" key="2">
    <source>
        <dbReference type="EMBL" id="MFD3393130.1"/>
    </source>
</evidence>
<keyword evidence="1" id="KW-0812">Transmembrane</keyword>
<keyword evidence="1" id="KW-1133">Transmembrane helix</keyword>
<keyword evidence="3" id="KW-1185">Reference proteome</keyword>
<evidence type="ECO:0000313" key="3">
    <source>
        <dbReference type="Proteomes" id="UP001598138"/>
    </source>
</evidence>
<dbReference type="InterPro" id="IPR032809">
    <property type="entry name" value="Put_HupE_UreJ"/>
</dbReference>
<feature type="transmembrane region" description="Helical" evidence="1">
    <location>
        <begin position="100"/>
        <end position="121"/>
    </location>
</feature>
<feature type="transmembrane region" description="Helical" evidence="1">
    <location>
        <begin position="168"/>
        <end position="185"/>
    </location>
</feature>
<protein>
    <submittedName>
        <fullName evidence="2">HupE/UreJ family protein</fullName>
    </submittedName>
</protein>
<feature type="transmembrane region" description="Helical" evidence="1">
    <location>
        <begin position="43"/>
        <end position="65"/>
    </location>
</feature>
<dbReference type="Pfam" id="PF13795">
    <property type="entry name" value="HupE_UreJ_2"/>
    <property type="match status" value="1"/>
</dbReference>
<dbReference type="Proteomes" id="UP001598138">
    <property type="component" value="Unassembled WGS sequence"/>
</dbReference>
<dbReference type="RefSeq" id="WP_377981759.1">
    <property type="nucleotide sequence ID" value="NZ_JBBKXZ010000001.1"/>
</dbReference>
<proteinExistence type="predicted"/>
<feature type="transmembrane region" description="Helical" evidence="1">
    <location>
        <begin position="71"/>
        <end position="88"/>
    </location>
</feature>
<organism evidence="2 3">
    <name type="scientific">Aquirufa avitistagni</name>
    <dbReference type="NCBI Taxonomy" id="3104728"/>
    <lineage>
        <taxon>Bacteria</taxon>
        <taxon>Pseudomonadati</taxon>
        <taxon>Bacteroidota</taxon>
        <taxon>Cytophagia</taxon>
        <taxon>Cytophagales</taxon>
        <taxon>Flectobacillaceae</taxon>
        <taxon>Aquirufa</taxon>
    </lineage>
</organism>
<reference evidence="2 3" key="1">
    <citation type="submission" date="2024-03" db="EMBL/GenBank/DDBJ databases">
        <title>Aquirufa genome sequencing.</title>
        <authorList>
            <person name="Pitt A."/>
            <person name="Hahn M.W."/>
        </authorList>
    </citation>
    <scope>NUCLEOTIDE SEQUENCE [LARGE SCALE GENOMIC DNA]</scope>
    <source>
        <strain evidence="2 3">OSTEICH-129V</strain>
    </source>
</reference>
<gene>
    <name evidence="2" type="ORF">U0R10_00710</name>
</gene>
<keyword evidence="1" id="KW-0472">Membrane</keyword>